<feature type="chain" id="PRO_5011581039" evidence="4">
    <location>
        <begin position="32"/>
        <end position="551"/>
    </location>
</feature>
<dbReference type="SMART" id="SM00560">
    <property type="entry name" value="LamGL"/>
    <property type="match status" value="2"/>
</dbReference>
<name>A0A1H0N407_9PSEU</name>
<feature type="domain" description="LamG-like jellyroll fold" evidence="5">
    <location>
        <begin position="406"/>
        <end position="542"/>
    </location>
</feature>
<accession>A0A1H0N407</accession>
<protein>
    <submittedName>
        <fullName evidence="6">Concanavalin A-like lectin/glucanases superfamily protein</fullName>
    </submittedName>
</protein>
<dbReference type="SUPFAM" id="SSF49899">
    <property type="entry name" value="Concanavalin A-like lectins/glucanases"/>
    <property type="match status" value="2"/>
</dbReference>
<keyword evidence="1 4" id="KW-0732">Signal</keyword>
<proteinExistence type="predicted"/>
<dbReference type="Pfam" id="PF13385">
    <property type="entry name" value="Laminin_G_3"/>
    <property type="match status" value="2"/>
</dbReference>
<dbReference type="PANTHER" id="PTHR46943">
    <property type="entry name" value="PENTRAXIN-RELATED PROTEIN PTX3"/>
    <property type="match status" value="1"/>
</dbReference>
<feature type="signal peptide" evidence="4">
    <location>
        <begin position="1"/>
        <end position="31"/>
    </location>
</feature>
<feature type="region of interest" description="Disordered" evidence="3">
    <location>
        <begin position="381"/>
        <end position="400"/>
    </location>
</feature>
<evidence type="ECO:0000256" key="1">
    <source>
        <dbReference type="ARBA" id="ARBA00022729"/>
    </source>
</evidence>
<evidence type="ECO:0000259" key="5">
    <source>
        <dbReference type="SMART" id="SM00560"/>
    </source>
</evidence>
<dbReference type="Proteomes" id="UP000199691">
    <property type="component" value="Unassembled WGS sequence"/>
</dbReference>
<dbReference type="PANTHER" id="PTHR46943:SF1">
    <property type="entry name" value="PENTRAXIN-RELATED PROTEIN PTX3"/>
    <property type="match status" value="1"/>
</dbReference>
<dbReference type="GO" id="GO:0006955">
    <property type="term" value="P:immune response"/>
    <property type="evidence" value="ECO:0007669"/>
    <property type="project" value="InterPro"/>
</dbReference>
<evidence type="ECO:0000313" key="6">
    <source>
        <dbReference type="EMBL" id="SDO87256.1"/>
    </source>
</evidence>
<evidence type="ECO:0000256" key="2">
    <source>
        <dbReference type="ARBA" id="ARBA00023157"/>
    </source>
</evidence>
<organism evidence="6 7">
    <name type="scientific">Lentzea jiangxiensis</name>
    <dbReference type="NCBI Taxonomy" id="641025"/>
    <lineage>
        <taxon>Bacteria</taxon>
        <taxon>Bacillati</taxon>
        <taxon>Actinomycetota</taxon>
        <taxon>Actinomycetes</taxon>
        <taxon>Pseudonocardiales</taxon>
        <taxon>Pseudonocardiaceae</taxon>
        <taxon>Lentzea</taxon>
    </lineage>
</organism>
<evidence type="ECO:0000313" key="7">
    <source>
        <dbReference type="Proteomes" id="UP000199691"/>
    </source>
</evidence>
<dbReference type="GO" id="GO:0030246">
    <property type="term" value="F:carbohydrate binding"/>
    <property type="evidence" value="ECO:0007669"/>
    <property type="project" value="UniProtKB-KW"/>
</dbReference>
<sequence length="551" mass="58154">MRHQPARGFRMAAFALALAVSVSLTAPVAHAAEPAPAPRVHSQQYRPSQPGGGVGVAGTFELDADYDVLKYVYSFTNDAGFLDKEVLADADGKATIQWTPRVSGQHQIFVSAVTPEGYSQVPSYEFYVLAGGHPAAHWGLDGTLTDSNGANALTSHGNPDLASVGYSGRGAALGDPQDHLSGPVLADTSKNFSLSAWVKVDDGSADRAVVATADGTAFSAGLYFDAAVGRWAFGMTTADRTAVRVAHSQAPAETGVWTHLAGTYEVTTKILSLYVDGVGQGQVTGVEGWQASQLLVGRHRYNGVEVGGAPGAVDEVKVYARTVNEAEVKKLAGQVGLRAHHRFNEGTGGGTRDEVTGAFAPLSGKTGWELDRDDTSLRFNGPDEAGQEQDGEAYVSGSAPGIRTDRSFSISAWARLDTATHEDGDRTVVSLVHNGTSLLDLRYGGTSKTWEFVVGGTTVETRYGVDLQEWTYLTAVHDKANAEVRLYFSGVYVTKVPFTSGGSAQTGAVLEFGRLSPGTAAGSFWKGGIDDVRVYTGVLSQEQILAQAVRT</sequence>
<evidence type="ECO:0000256" key="4">
    <source>
        <dbReference type="SAM" id="SignalP"/>
    </source>
</evidence>
<dbReference type="RefSeq" id="WP_176959762.1">
    <property type="nucleotide sequence ID" value="NZ_FNIX01000004.1"/>
</dbReference>
<reference evidence="7" key="1">
    <citation type="submission" date="2016-10" db="EMBL/GenBank/DDBJ databases">
        <authorList>
            <person name="Varghese N."/>
            <person name="Submissions S."/>
        </authorList>
    </citation>
    <scope>NUCLEOTIDE SEQUENCE [LARGE SCALE GENOMIC DNA]</scope>
    <source>
        <strain evidence="7">CGMCC 4.6609</strain>
    </source>
</reference>
<keyword evidence="7" id="KW-1185">Reference proteome</keyword>
<dbReference type="InterPro" id="IPR013320">
    <property type="entry name" value="ConA-like_dom_sf"/>
</dbReference>
<dbReference type="InterPro" id="IPR006558">
    <property type="entry name" value="LamG-like"/>
</dbReference>
<feature type="domain" description="LamG-like jellyroll fold" evidence="5">
    <location>
        <begin position="190"/>
        <end position="326"/>
    </location>
</feature>
<keyword evidence="6" id="KW-0430">Lectin</keyword>
<dbReference type="InterPro" id="IPR042837">
    <property type="entry name" value="PTX3"/>
</dbReference>
<dbReference type="EMBL" id="FNIX01000004">
    <property type="protein sequence ID" value="SDO87256.1"/>
    <property type="molecule type" value="Genomic_DNA"/>
</dbReference>
<keyword evidence="2" id="KW-1015">Disulfide bond</keyword>
<dbReference type="Gene3D" id="2.60.120.200">
    <property type="match status" value="2"/>
</dbReference>
<gene>
    <name evidence="6" type="ORF">SAMN05421507_104239</name>
</gene>
<evidence type="ECO:0000256" key="3">
    <source>
        <dbReference type="SAM" id="MobiDB-lite"/>
    </source>
</evidence>
<dbReference type="STRING" id="641025.SAMN05421507_104239"/>
<dbReference type="AlphaFoldDB" id="A0A1H0N407"/>